<keyword evidence="12" id="KW-0645">Protease</keyword>
<evidence type="ECO:0000256" key="4">
    <source>
        <dbReference type="ARBA" id="ARBA00022553"/>
    </source>
</evidence>
<dbReference type="InterPro" id="IPR036097">
    <property type="entry name" value="HisK_dim/P_sf"/>
</dbReference>
<evidence type="ECO:0000256" key="3">
    <source>
        <dbReference type="ARBA" id="ARBA00012438"/>
    </source>
</evidence>
<dbReference type="GO" id="GO:0000155">
    <property type="term" value="F:phosphorelay sensor kinase activity"/>
    <property type="evidence" value="ECO:0007669"/>
    <property type="project" value="InterPro"/>
</dbReference>
<dbReference type="Gene3D" id="6.10.340.10">
    <property type="match status" value="1"/>
</dbReference>
<dbReference type="Pfam" id="PF02518">
    <property type="entry name" value="HATPase_c"/>
    <property type="match status" value="1"/>
</dbReference>
<evidence type="ECO:0000313" key="12">
    <source>
        <dbReference type="EMBL" id="KYF89637.1"/>
    </source>
</evidence>
<evidence type="ECO:0000256" key="6">
    <source>
        <dbReference type="ARBA" id="ARBA00022741"/>
    </source>
</evidence>
<dbReference type="AlphaFoldDB" id="A0A150SB75"/>
<dbReference type="InterPro" id="IPR036890">
    <property type="entry name" value="HATPase_C_sf"/>
</dbReference>
<dbReference type="PRINTS" id="PR00344">
    <property type="entry name" value="BCTRLSENSOR"/>
</dbReference>
<evidence type="ECO:0000313" key="13">
    <source>
        <dbReference type="Proteomes" id="UP000075635"/>
    </source>
</evidence>
<keyword evidence="12" id="KW-0378">Hydrolase</keyword>
<dbReference type="GO" id="GO:0005524">
    <property type="term" value="F:ATP binding"/>
    <property type="evidence" value="ECO:0007669"/>
    <property type="project" value="UniProtKB-KW"/>
</dbReference>
<dbReference type="Pfam" id="PF00512">
    <property type="entry name" value="HisKA"/>
    <property type="match status" value="1"/>
</dbReference>
<keyword evidence="7" id="KW-0418">Kinase</keyword>
<dbReference type="EMBL" id="JEMB01001200">
    <property type="protein sequence ID" value="KYF89637.1"/>
    <property type="molecule type" value="Genomic_DNA"/>
</dbReference>
<dbReference type="SUPFAM" id="SSF55874">
    <property type="entry name" value="ATPase domain of HSP90 chaperone/DNA topoisomerase II/histidine kinase"/>
    <property type="match status" value="1"/>
</dbReference>
<dbReference type="PANTHER" id="PTHR43065">
    <property type="entry name" value="SENSOR HISTIDINE KINASE"/>
    <property type="match status" value="1"/>
</dbReference>
<keyword evidence="8" id="KW-0067">ATP-binding</keyword>
<dbReference type="Pfam" id="PF00672">
    <property type="entry name" value="HAMP"/>
    <property type="match status" value="1"/>
</dbReference>
<keyword evidence="6" id="KW-0547">Nucleotide-binding</keyword>
<proteinExistence type="predicted"/>
<dbReference type="Gene3D" id="1.10.287.130">
    <property type="match status" value="1"/>
</dbReference>
<dbReference type="EC" id="2.7.13.3" evidence="3"/>
<gene>
    <name evidence="12" type="ORF">BE17_16070</name>
</gene>
<dbReference type="SUPFAM" id="SSF47384">
    <property type="entry name" value="Homodimeric domain of signal transducing histidine kinase"/>
    <property type="match status" value="1"/>
</dbReference>
<feature type="domain" description="HAMP" evidence="11">
    <location>
        <begin position="211"/>
        <end position="263"/>
    </location>
</feature>
<dbReference type="SMART" id="SM00388">
    <property type="entry name" value="HisKA"/>
    <property type="match status" value="1"/>
</dbReference>
<dbReference type="CDD" id="cd00082">
    <property type="entry name" value="HisKA"/>
    <property type="match status" value="1"/>
</dbReference>
<dbReference type="GO" id="GO:0004177">
    <property type="term" value="F:aminopeptidase activity"/>
    <property type="evidence" value="ECO:0007669"/>
    <property type="project" value="UniProtKB-KW"/>
</dbReference>
<name>A0A150SB75_SORCE</name>
<keyword evidence="4" id="KW-0597">Phosphoprotein</keyword>
<protein>
    <recommendedName>
        <fullName evidence="3">histidine kinase</fullName>
        <ecNumber evidence="3">2.7.13.3</ecNumber>
    </recommendedName>
</protein>
<dbReference type="PANTHER" id="PTHR43065:SF10">
    <property type="entry name" value="PEROXIDE STRESS-ACTIVATED HISTIDINE KINASE MAK3"/>
    <property type="match status" value="1"/>
</dbReference>
<feature type="domain" description="Histidine kinase" evidence="10">
    <location>
        <begin position="280"/>
        <end position="487"/>
    </location>
</feature>
<organism evidence="12 13">
    <name type="scientific">Sorangium cellulosum</name>
    <name type="common">Polyangium cellulosum</name>
    <dbReference type="NCBI Taxonomy" id="56"/>
    <lineage>
        <taxon>Bacteria</taxon>
        <taxon>Pseudomonadati</taxon>
        <taxon>Myxococcota</taxon>
        <taxon>Polyangia</taxon>
        <taxon>Polyangiales</taxon>
        <taxon>Polyangiaceae</taxon>
        <taxon>Sorangium</taxon>
    </lineage>
</organism>
<sequence>MAPLPAPQRLYRLRRRLLLVISLLVALVVVSGIATVLTGLASRRAILEAHDLEVASRRAALLSVTAREQYIHEAHTIILRDRSHVEHHDAWVNELGAKLAELRPGLDAEAATKLDDIGKASRELSQLFSTAILPAIDRQDWHEVHHAHERANALVDRMTEHADSLALHFDERAMAAERRAEQFIRFALILATAVFALAAALALIAGRKLWSSFSTPLSSLERVAERVTAGDRSARVEPVAAVELAAVADAFNRMLDALSRTEADLVASERLAAIGRVAAGVAHEINNPIAVIRGYVKTMAKEAEKPELREELSILDEEAAACQRIAEELLMYARSPVLSPRPVQAEELLRNAVEHCDGGPERRDQPLLVDADPAFINVDPLRIRQVIVNLVNNAREATCAMSEGDEIVVRGERQDDGYRIEILDRGAGIPEEARERLFEPFFTTRRDGTGLGLAVCYGLVTAHGGTIRAEPRPEGGSRFVIDLPGVLIEEARESQERA</sequence>
<dbReference type="InterPro" id="IPR003594">
    <property type="entry name" value="HATPase_dom"/>
</dbReference>
<comment type="subcellular location">
    <subcellularLocation>
        <location evidence="2">Membrane</location>
    </subcellularLocation>
</comment>
<dbReference type="SMART" id="SM00387">
    <property type="entry name" value="HATPase_c"/>
    <property type="match status" value="1"/>
</dbReference>
<evidence type="ECO:0000256" key="2">
    <source>
        <dbReference type="ARBA" id="ARBA00004370"/>
    </source>
</evidence>
<evidence type="ECO:0000256" key="7">
    <source>
        <dbReference type="ARBA" id="ARBA00022777"/>
    </source>
</evidence>
<dbReference type="InterPro" id="IPR004358">
    <property type="entry name" value="Sig_transdc_His_kin-like_C"/>
</dbReference>
<comment type="catalytic activity">
    <reaction evidence="1">
        <text>ATP + protein L-histidine = ADP + protein N-phospho-L-histidine.</text>
        <dbReference type="EC" id="2.7.13.3"/>
    </reaction>
</comment>
<dbReference type="SUPFAM" id="SSF158472">
    <property type="entry name" value="HAMP domain-like"/>
    <property type="match status" value="1"/>
</dbReference>
<dbReference type="SMART" id="SM00304">
    <property type="entry name" value="HAMP"/>
    <property type="match status" value="1"/>
</dbReference>
<dbReference type="InterPro" id="IPR005467">
    <property type="entry name" value="His_kinase_dom"/>
</dbReference>
<dbReference type="Proteomes" id="UP000075635">
    <property type="component" value="Unassembled WGS sequence"/>
</dbReference>
<keyword evidence="9" id="KW-0902">Two-component regulatory system</keyword>
<evidence type="ECO:0000259" key="11">
    <source>
        <dbReference type="PROSITE" id="PS50885"/>
    </source>
</evidence>
<comment type="caution">
    <text evidence="12">The sequence shown here is derived from an EMBL/GenBank/DDBJ whole genome shotgun (WGS) entry which is preliminary data.</text>
</comment>
<reference evidence="12 13" key="1">
    <citation type="submission" date="2014-02" db="EMBL/GenBank/DDBJ databases">
        <title>The small core and large imbalanced accessory genome model reveals a collaborative survival strategy of Sorangium cellulosum strains in nature.</title>
        <authorList>
            <person name="Han K."/>
            <person name="Peng R."/>
            <person name="Blom J."/>
            <person name="Li Y.-Z."/>
        </authorList>
    </citation>
    <scope>NUCLEOTIDE SEQUENCE [LARGE SCALE GENOMIC DNA]</scope>
    <source>
        <strain evidence="12 13">So0011-07</strain>
    </source>
</reference>
<dbReference type="PROSITE" id="PS50885">
    <property type="entry name" value="HAMP"/>
    <property type="match status" value="1"/>
</dbReference>
<evidence type="ECO:0000256" key="9">
    <source>
        <dbReference type="ARBA" id="ARBA00023012"/>
    </source>
</evidence>
<evidence type="ECO:0000256" key="1">
    <source>
        <dbReference type="ARBA" id="ARBA00000085"/>
    </source>
</evidence>
<accession>A0A150SB75</accession>
<evidence type="ECO:0000256" key="5">
    <source>
        <dbReference type="ARBA" id="ARBA00022679"/>
    </source>
</evidence>
<evidence type="ECO:0000259" key="10">
    <source>
        <dbReference type="PROSITE" id="PS50109"/>
    </source>
</evidence>
<dbReference type="InterPro" id="IPR003660">
    <property type="entry name" value="HAMP_dom"/>
</dbReference>
<dbReference type="Gene3D" id="3.30.565.10">
    <property type="entry name" value="Histidine kinase-like ATPase, C-terminal domain"/>
    <property type="match status" value="1"/>
</dbReference>
<keyword evidence="12" id="KW-0031">Aminopeptidase</keyword>
<dbReference type="InterPro" id="IPR003661">
    <property type="entry name" value="HisK_dim/P_dom"/>
</dbReference>
<keyword evidence="5" id="KW-0808">Transferase</keyword>
<dbReference type="PROSITE" id="PS50109">
    <property type="entry name" value="HIS_KIN"/>
    <property type="match status" value="1"/>
</dbReference>
<evidence type="ECO:0000256" key="8">
    <source>
        <dbReference type="ARBA" id="ARBA00022840"/>
    </source>
</evidence>
<dbReference type="GO" id="GO:0016020">
    <property type="term" value="C:membrane"/>
    <property type="evidence" value="ECO:0007669"/>
    <property type="project" value="UniProtKB-SubCell"/>
</dbReference>
<dbReference type="CDD" id="cd00075">
    <property type="entry name" value="HATPase"/>
    <property type="match status" value="1"/>
</dbReference>